<evidence type="ECO:0000256" key="4">
    <source>
        <dbReference type="ARBA" id="ARBA00023134"/>
    </source>
</evidence>
<feature type="binding site" evidence="6">
    <location>
        <begin position="274"/>
        <end position="278"/>
    </location>
    <ligand>
        <name>GTP</name>
        <dbReference type="ChEBI" id="CHEBI:37565"/>
    </ligand>
</feature>
<name>A0A2A4Z7F2_9PROT</name>
<dbReference type="Pfam" id="PF19275">
    <property type="entry name" value="HflX_C"/>
    <property type="match status" value="1"/>
</dbReference>
<dbReference type="SUPFAM" id="SSF52540">
    <property type="entry name" value="P-loop containing nucleoside triphosphate hydrolases"/>
    <property type="match status" value="1"/>
</dbReference>
<dbReference type="GO" id="GO:0005737">
    <property type="term" value="C:cytoplasm"/>
    <property type="evidence" value="ECO:0007669"/>
    <property type="project" value="UniProtKB-SubCell"/>
</dbReference>
<feature type="binding site" evidence="7">
    <location>
        <position position="276"/>
    </location>
    <ligand>
        <name>Mg(2+)</name>
        <dbReference type="ChEBI" id="CHEBI:18420"/>
    </ligand>
</feature>
<keyword evidence="4 5" id="KW-0342">GTP-binding</keyword>
<reference key="1">
    <citation type="submission" date="2017-08" db="EMBL/GenBank/DDBJ databases">
        <title>A dynamic microbial community with high functional redundancy inhabits the cold, oxic subseafloor aquifer.</title>
        <authorList>
            <person name="Tully B.J."/>
            <person name="Wheat C.G."/>
            <person name="Glazer B.T."/>
            <person name="Huber J.A."/>
        </authorList>
    </citation>
    <scope>NUCLEOTIDE SEQUENCE [LARGE SCALE GENOMIC DNA]</scope>
</reference>
<gene>
    <name evidence="5 9" type="primary">hflX</name>
    <name evidence="9" type="ORF">COB13_03170</name>
</gene>
<comment type="similarity">
    <text evidence="5">Belongs to the TRAFAC class OBG-HflX-like GTPase superfamily. HflX GTPase family.</text>
</comment>
<dbReference type="Gene3D" id="3.40.50.11060">
    <property type="entry name" value="GTPase HflX, N-terminal domain"/>
    <property type="match status" value="1"/>
</dbReference>
<evidence type="ECO:0000256" key="2">
    <source>
        <dbReference type="ARBA" id="ARBA00022741"/>
    </source>
</evidence>
<feature type="domain" description="Hflx-type G" evidence="8">
    <location>
        <begin position="243"/>
        <end position="414"/>
    </location>
</feature>
<dbReference type="InterPro" id="IPR045498">
    <property type="entry name" value="HflX_C"/>
</dbReference>
<evidence type="ECO:0000256" key="1">
    <source>
        <dbReference type="ARBA" id="ARBA00022723"/>
    </source>
</evidence>
<dbReference type="CDD" id="cd01878">
    <property type="entry name" value="HflX"/>
    <property type="match status" value="1"/>
</dbReference>
<comment type="subunit">
    <text evidence="5">Monomer. Associates with the 50S ribosomal subunit.</text>
</comment>
<evidence type="ECO:0000256" key="5">
    <source>
        <dbReference type="HAMAP-Rule" id="MF_00900"/>
    </source>
</evidence>
<keyword evidence="5" id="KW-0963">Cytoplasm</keyword>
<evidence type="ECO:0000256" key="6">
    <source>
        <dbReference type="PIRSR" id="PIRSR006809-1"/>
    </source>
</evidence>
<dbReference type="PANTHER" id="PTHR10229">
    <property type="entry name" value="GTP-BINDING PROTEIN HFLX"/>
    <property type="match status" value="1"/>
</dbReference>
<dbReference type="InterPro" id="IPR016496">
    <property type="entry name" value="GTPase_HflX"/>
</dbReference>
<evidence type="ECO:0000256" key="3">
    <source>
        <dbReference type="ARBA" id="ARBA00022842"/>
    </source>
</evidence>
<dbReference type="Gene3D" id="3.40.50.300">
    <property type="entry name" value="P-loop containing nucleotide triphosphate hydrolases"/>
    <property type="match status" value="1"/>
</dbReference>
<evidence type="ECO:0000256" key="7">
    <source>
        <dbReference type="PIRSR" id="PIRSR006809-2"/>
    </source>
</evidence>
<comment type="subcellular location">
    <subcellularLocation>
        <location evidence="5">Cytoplasm</location>
    </subcellularLocation>
    <text evidence="5">May associate with membranes.</text>
</comment>
<dbReference type="EMBL" id="NVUS01000003">
    <property type="protein sequence ID" value="PCJ02957.1"/>
    <property type="molecule type" value="Genomic_DNA"/>
</dbReference>
<keyword evidence="1 7" id="KW-0479">Metal-binding</keyword>
<dbReference type="GO" id="GO:0005525">
    <property type="term" value="F:GTP binding"/>
    <property type="evidence" value="ECO:0007669"/>
    <property type="project" value="UniProtKB-UniRule"/>
</dbReference>
<dbReference type="GO" id="GO:0046872">
    <property type="term" value="F:metal ion binding"/>
    <property type="evidence" value="ECO:0007669"/>
    <property type="project" value="UniProtKB-KW"/>
</dbReference>
<dbReference type="Gene3D" id="6.10.250.2860">
    <property type="match status" value="1"/>
</dbReference>
<dbReference type="Pfam" id="PF13167">
    <property type="entry name" value="GTP-bdg_N"/>
    <property type="match status" value="1"/>
</dbReference>
<evidence type="ECO:0000259" key="8">
    <source>
        <dbReference type="PROSITE" id="PS51705"/>
    </source>
</evidence>
<comment type="cofactor">
    <cofactor evidence="7">
        <name>Mg(2+)</name>
        <dbReference type="ChEBI" id="CHEBI:18420"/>
    </cofactor>
</comment>
<feature type="binding site" evidence="7">
    <location>
        <position position="256"/>
    </location>
    <ligand>
        <name>Mg(2+)</name>
        <dbReference type="ChEBI" id="CHEBI:18420"/>
    </ligand>
</feature>
<reference evidence="9" key="2">
    <citation type="journal article" date="2018" name="ISME J.">
        <title>A dynamic microbial community with high functional redundancy inhabits the cold, oxic subseafloor aquifer.</title>
        <authorList>
            <person name="Tully B.J."/>
            <person name="Wheat C.G."/>
            <person name="Glazer B.T."/>
            <person name="Huber J.A."/>
        </authorList>
    </citation>
    <scope>NUCLEOTIDE SEQUENCE</scope>
    <source>
        <strain evidence="9">NORP83</strain>
    </source>
</reference>
<dbReference type="Pfam" id="PF16360">
    <property type="entry name" value="GTP-bdg_M"/>
    <property type="match status" value="1"/>
</dbReference>
<dbReference type="Pfam" id="PF01926">
    <property type="entry name" value="MMR_HSR1"/>
    <property type="match status" value="1"/>
</dbReference>
<dbReference type="PRINTS" id="PR00326">
    <property type="entry name" value="GTP1OBG"/>
</dbReference>
<dbReference type="HAMAP" id="MF_00900">
    <property type="entry name" value="GTPase_HflX"/>
    <property type="match status" value="1"/>
</dbReference>
<dbReference type="GO" id="GO:0043022">
    <property type="term" value="F:ribosome binding"/>
    <property type="evidence" value="ECO:0007669"/>
    <property type="project" value="TreeGrafter"/>
</dbReference>
<organism evidence="9">
    <name type="scientific">OCS116 cluster bacterium</name>
    <dbReference type="NCBI Taxonomy" id="2030921"/>
    <lineage>
        <taxon>Bacteria</taxon>
        <taxon>Pseudomonadati</taxon>
        <taxon>Pseudomonadota</taxon>
        <taxon>Alphaproteobacteria</taxon>
        <taxon>OCS116 cluster</taxon>
    </lineage>
</organism>
<dbReference type="InterPro" id="IPR025121">
    <property type="entry name" value="GTPase_HflX_N"/>
</dbReference>
<keyword evidence="2 5" id="KW-0547">Nucleotide-binding</keyword>
<evidence type="ECO:0000313" key="9">
    <source>
        <dbReference type="EMBL" id="PCJ02957.1"/>
    </source>
</evidence>
<dbReference type="InterPro" id="IPR027417">
    <property type="entry name" value="P-loop_NTPase"/>
</dbReference>
<feature type="binding site" evidence="6">
    <location>
        <begin position="296"/>
        <end position="299"/>
    </location>
    <ligand>
        <name>GTP</name>
        <dbReference type="ChEBI" id="CHEBI:37565"/>
    </ligand>
</feature>
<dbReference type="InterPro" id="IPR042108">
    <property type="entry name" value="GTPase_HflX_N_sf"/>
</dbReference>
<dbReference type="AlphaFoldDB" id="A0A2A4Z7F2"/>
<dbReference type="NCBIfam" id="TIGR03156">
    <property type="entry name" value="GTP_HflX"/>
    <property type="match status" value="1"/>
</dbReference>
<protein>
    <recommendedName>
        <fullName evidence="5">GTPase HflX</fullName>
    </recommendedName>
    <alternativeName>
        <fullName evidence="5">GTP-binding protein HflX</fullName>
    </alternativeName>
</protein>
<dbReference type="InterPro" id="IPR032305">
    <property type="entry name" value="GTP-bd_M"/>
</dbReference>
<dbReference type="PROSITE" id="PS51705">
    <property type="entry name" value="G_HFLX"/>
    <property type="match status" value="1"/>
</dbReference>
<dbReference type="InterPro" id="IPR030394">
    <property type="entry name" value="G_HFLX_dom"/>
</dbReference>
<dbReference type="PANTHER" id="PTHR10229:SF0">
    <property type="entry name" value="GTP-BINDING PROTEIN 6-RELATED"/>
    <property type="match status" value="1"/>
</dbReference>
<feature type="binding site" evidence="6">
    <location>
        <begin position="365"/>
        <end position="368"/>
    </location>
    <ligand>
        <name>GTP</name>
        <dbReference type="ChEBI" id="CHEBI:37565"/>
    </ligand>
</feature>
<comment type="function">
    <text evidence="5">GTPase that associates with the 50S ribosomal subunit and may have a role during protein synthesis or ribosome biogenesis.</text>
</comment>
<accession>A0A2A4Z7F2</accession>
<feature type="binding site" evidence="6">
    <location>
        <begin position="249"/>
        <end position="256"/>
    </location>
    <ligand>
        <name>GTP</name>
        <dbReference type="ChEBI" id="CHEBI:37565"/>
    </ligand>
</feature>
<keyword evidence="3 7" id="KW-0460">Magnesium</keyword>
<comment type="caution">
    <text evidence="9">The sequence shown here is derived from an EMBL/GenBank/DDBJ whole genome shotgun (WGS) entry which is preliminary data.</text>
</comment>
<dbReference type="PIRSF" id="PIRSF006809">
    <property type="entry name" value="GTP-binding_hflX_prd"/>
    <property type="match status" value="1"/>
</dbReference>
<proteinExistence type="inferred from homology"/>
<dbReference type="GO" id="GO:0003924">
    <property type="term" value="F:GTPase activity"/>
    <property type="evidence" value="ECO:0007669"/>
    <property type="project" value="UniProtKB-UniRule"/>
</dbReference>
<sequence length="481" mass="53835">MLPTDIDELENPPEEEFDALAALDADVDVHDVETVAGDHCFVMQLDFSRVKSVKITGQSDHADMRSMDSQLEEAIGLAEAIDLKIVATSITRVNKFTPATMFGKGKVEELGKMLASHKTQLVVVNTVLTPVQQRNLEQAWGIKVLDRTGLILEIFGARAQTKEGKLQVALANLNYQRGRLVRSWTHLERQRGGTGFIGGPGETQIESDRRAIQVRISKLEKQLTQVKRTRGLHRAARKKIPYPIVALVGYTNAGKSSLFNILSGADVMVKDMLFATLDPTMRQVELPTGLTIIMSDTVGFISNLPHELVAAFRATLEEVLEADLILHVEDISSADVEAQELDVHEILRGLGIGDQYQIPIIKVWNKTDLLSDEDREATNNTAAEDNDIIPISAVKSTGLHELSKRIESVLQKDHHFYQLTLSPARGAELAWIYRHCQVKQRDDLEDGMINLNIMVDAKHNEQFKNKFHVELGLDMREEWEK</sequence>
<dbReference type="InterPro" id="IPR006073">
    <property type="entry name" value="GTP-bd"/>
</dbReference>